<accession>A0A0D2BHK1</accession>
<evidence type="ECO:0000313" key="2">
    <source>
        <dbReference type="EMBL" id="KIW18080.1"/>
    </source>
</evidence>
<dbReference type="Proteomes" id="UP000053328">
    <property type="component" value="Unassembled WGS sequence"/>
</dbReference>
<proteinExistence type="predicted"/>
<dbReference type="VEuPathDB" id="FungiDB:PV08_02367"/>
<dbReference type="GeneID" id="27329450"/>
<dbReference type="EMBL" id="KN847493">
    <property type="protein sequence ID" value="KIW18080.1"/>
    <property type="molecule type" value="Genomic_DNA"/>
</dbReference>
<dbReference type="AlphaFoldDB" id="A0A0D2BHK1"/>
<sequence length="106" mass="11122">MAQNAGKDLIITSVTDPFVARSKFRSSFSSHVTNTITTSTTASTEHLVAESASHHHPIPSRRPVSGPLSSSTPCSLSDRVTPAATFSDVVVVVVVVVANFTKRAAS</sequence>
<organism evidence="2 3">
    <name type="scientific">Exophiala spinifera</name>
    <dbReference type="NCBI Taxonomy" id="91928"/>
    <lineage>
        <taxon>Eukaryota</taxon>
        <taxon>Fungi</taxon>
        <taxon>Dikarya</taxon>
        <taxon>Ascomycota</taxon>
        <taxon>Pezizomycotina</taxon>
        <taxon>Eurotiomycetes</taxon>
        <taxon>Chaetothyriomycetidae</taxon>
        <taxon>Chaetothyriales</taxon>
        <taxon>Herpotrichiellaceae</taxon>
        <taxon>Exophiala</taxon>
    </lineage>
</organism>
<evidence type="ECO:0000256" key="1">
    <source>
        <dbReference type="SAM" id="MobiDB-lite"/>
    </source>
</evidence>
<gene>
    <name evidence="2" type="ORF">PV08_02367</name>
</gene>
<protein>
    <submittedName>
        <fullName evidence="2">Uncharacterized protein</fullName>
    </submittedName>
</protein>
<evidence type="ECO:0000313" key="3">
    <source>
        <dbReference type="Proteomes" id="UP000053328"/>
    </source>
</evidence>
<dbReference type="RefSeq" id="XP_016238296.1">
    <property type="nucleotide sequence ID" value="XM_016376726.1"/>
</dbReference>
<dbReference type="HOGENOM" id="CLU_2223299_0_0_1"/>
<reference evidence="2 3" key="1">
    <citation type="submission" date="2015-01" db="EMBL/GenBank/DDBJ databases">
        <title>The Genome Sequence of Exophiala spinifera CBS89968.</title>
        <authorList>
            <consortium name="The Broad Institute Genomics Platform"/>
            <person name="Cuomo C."/>
            <person name="de Hoog S."/>
            <person name="Gorbushina A."/>
            <person name="Stielow B."/>
            <person name="Teixiera M."/>
            <person name="Abouelleil A."/>
            <person name="Chapman S.B."/>
            <person name="Priest M."/>
            <person name="Young S.K."/>
            <person name="Wortman J."/>
            <person name="Nusbaum C."/>
            <person name="Birren B."/>
        </authorList>
    </citation>
    <scope>NUCLEOTIDE SEQUENCE [LARGE SCALE GENOMIC DNA]</scope>
    <source>
        <strain evidence="2 3">CBS 89968</strain>
    </source>
</reference>
<keyword evidence="3" id="KW-1185">Reference proteome</keyword>
<name>A0A0D2BHK1_9EURO</name>
<feature type="region of interest" description="Disordered" evidence="1">
    <location>
        <begin position="39"/>
        <end position="74"/>
    </location>
</feature>